<keyword evidence="2 3" id="KW-0802">TPR repeat</keyword>
<keyword evidence="7" id="KW-1185">Reference proteome</keyword>
<evidence type="ECO:0000256" key="2">
    <source>
        <dbReference type="ARBA" id="ARBA00022803"/>
    </source>
</evidence>
<sequence length="346" mass="36787">LPLPAQETAAQPALPPAPPTPVPAPAAPPRRTGTRWFAIAGGLLALVVIGTAAFALLRGPSSGTSTQATSAAVQPLPASAGALDPAVADVIAKAAQQLDAGDTGGAMETLKPALEARPDDPNLLALRGIANLSNSGPDAAHADIDRALSLAPNNALVYFARGYVNQRTDRPDDAIADYSKAIELDATFARAYYQRSILMGYPKNDPASLRRDLDRTIELEPAYVPARMDRAWLLYHASQEAQALADLEQVFSTDASNSAAPRLRGLIYARQGKTDDARRDFAAAVAAAPDDGGIRRDEFDFLVRQRDFEKALADADKLVALNETDPESYTLRGFGQHARGRDEQAL</sequence>
<dbReference type="GO" id="GO:0009279">
    <property type="term" value="C:cell outer membrane"/>
    <property type="evidence" value="ECO:0007669"/>
    <property type="project" value="TreeGrafter"/>
</dbReference>
<comment type="caution">
    <text evidence="6">The sequence shown here is derived from an EMBL/GenBank/DDBJ whole genome shotgun (WGS) entry which is preliminary data.</text>
</comment>
<dbReference type="PROSITE" id="PS50005">
    <property type="entry name" value="TPR"/>
    <property type="match status" value="2"/>
</dbReference>
<reference evidence="6 7" key="1">
    <citation type="submission" date="2015-09" db="EMBL/GenBank/DDBJ databases">
        <title>Draft genome sequence of Kouleothrix aurantiaca JCM 19913.</title>
        <authorList>
            <person name="Hemp J."/>
        </authorList>
    </citation>
    <scope>NUCLEOTIDE SEQUENCE [LARGE SCALE GENOMIC DNA]</scope>
    <source>
        <strain evidence="6 7">COM-B</strain>
    </source>
</reference>
<dbReference type="PANTHER" id="PTHR44858">
    <property type="entry name" value="TETRATRICOPEPTIDE REPEAT PROTEIN 6"/>
    <property type="match status" value="1"/>
</dbReference>
<feature type="region of interest" description="Disordered" evidence="4">
    <location>
        <begin position="1"/>
        <end position="29"/>
    </location>
</feature>
<dbReference type="SUPFAM" id="SSF48452">
    <property type="entry name" value="TPR-like"/>
    <property type="match status" value="1"/>
</dbReference>
<name>A0A0P9H473_9CHLR</name>
<dbReference type="Proteomes" id="UP000050509">
    <property type="component" value="Unassembled WGS sequence"/>
</dbReference>
<evidence type="ECO:0000256" key="1">
    <source>
        <dbReference type="ARBA" id="ARBA00022737"/>
    </source>
</evidence>
<proteinExistence type="predicted"/>
<evidence type="ECO:0000313" key="7">
    <source>
        <dbReference type="Proteomes" id="UP000050509"/>
    </source>
</evidence>
<keyword evidence="5" id="KW-0812">Transmembrane</keyword>
<feature type="non-terminal residue" evidence="6">
    <location>
        <position position="346"/>
    </location>
</feature>
<keyword evidence="5" id="KW-0472">Membrane</keyword>
<evidence type="ECO:0000256" key="5">
    <source>
        <dbReference type="SAM" id="Phobius"/>
    </source>
</evidence>
<protein>
    <submittedName>
        <fullName evidence="6">Uncharacterized protein</fullName>
    </submittedName>
</protein>
<dbReference type="SMART" id="SM00028">
    <property type="entry name" value="TPR"/>
    <property type="match status" value="4"/>
</dbReference>
<evidence type="ECO:0000256" key="3">
    <source>
        <dbReference type="PROSITE-ProRule" id="PRU00339"/>
    </source>
</evidence>
<feature type="compositionally biased region" description="Low complexity" evidence="4">
    <location>
        <begin position="1"/>
        <end position="12"/>
    </location>
</feature>
<evidence type="ECO:0000256" key="4">
    <source>
        <dbReference type="SAM" id="MobiDB-lite"/>
    </source>
</evidence>
<dbReference type="Pfam" id="PF13432">
    <property type="entry name" value="TPR_16"/>
    <property type="match status" value="2"/>
</dbReference>
<accession>A0A0P9H473</accession>
<keyword evidence="1" id="KW-0677">Repeat</keyword>
<dbReference type="InterPro" id="IPR050498">
    <property type="entry name" value="Ycf3"/>
</dbReference>
<dbReference type="AlphaFoldDB" id="A0A0P9H473"/>
<feature type="repeat" description="TPR" evidence="3">
    <location>
        <begin position="258"/>
        <end position="291"/>
    </location>
</feature>
<dbReference type="PANTHER" id="PTHR44858:SF1">
    <property type="entry name" value="UDP-N-ACETYLGLUCOSAMINE--PEPTIDE N-ACETYLGLUCOSAMINYLTRANSFERASE SPINDLY-RELATED"/>
    <property type="match status" value="1"/>
</dbReference>
<feature type="repeat" description="TPR" evidence="3">
    <location>
        <begin position="155"/>
        <end position="188"/>
    </location>
</feature>
<feature type="compositionally biased region" description="Pro residues" evidence="4">
    <location>
        <begin position="13"/>
        <end position="28"/>
    </location>
</feature>
<dbReference type="InterPro" id="IPR019734">
    <property type="entry name" value="TPR_rpt"/>
</dbReference>
<dbReference type="InterPro" id="IPR011990">
    <property type="entry name" value="TPR-like_helical_dom_sf"/>
</dbReference>
<dbReference type="Gene3D" id="1.25.40.10">
    <property type="entry name" value="Tetratricopeptide repeat domain"/>
    <property type="match status" value="4"/>
</dbReference>
<feature type="non-terminal residue" evidence="6">
    <location>
        <position position="1"/>
    </location>
</feature>
<evidence type="ECO:0000313" key="6">
    <source>
        <dbReference type="EMBL" id="KPV48771.1"/>
    </source>
</evidence>
<dbReference type="GO" id="GO:0046813">
    <property type="term" value="P:receptor-mediated virion attachment to host cell"/>
    <property type="evidence" value="ECO:0007669"/>
    <property type="project" value="TreeGrafter"/>
</dbReference>
<keyword evidence="5" id="KW-1133">Transmembrane helix</keyword>
<feature type="transmembrane region" description="Helical" evidence="5">
    <location>
        <begin position="36"/>
        <end position="57"/>
    </location>
</feature>
<organism evidence="6 7">
    <name type="scientific">Kouleothrix aurantiaca</name>
    <dbReference type="NCBI Taxonomy" id="186479"/>
    <lineage>
        <taxon>Bacteria</taxon>
        <taxon>Bacillati</taxon>
        <taxon>Chloroflexota</taxon>
        <taxon>Chloroflexia</taxon>
        <taxon>Chloroflexales</taxon>
        <taxon>Roseiflexineae</taxon>
        <taxon>Roseiflexaceae</taxon>
        <taxon>Kouleothrix</taxon>
    </lineage>
</organism>
<dbReference type="EMBL" id="LJCR01002407">
    <property type="protein sequence ID" value="KPV48771.1"/>
    <property type="molecule type" value="Genomic_DNA"/>
</dbReference>
<gene>
    <name evidence="6" type="ORF">SE17_36265</name>
</gene>